<evidence type="ECO:0000259" key="9">
    <source>
        <dbReference type="Pfam" id="PF06241"/>
    </source>
</evidence>
<keyword evidence="2" id="KW-0813">Transport</keyword>
<evidence type="ECO:0000256" key="1">
    <source>
        <dbReference type="ARBA" id="ARBA00004127"/>
    </source>
</evidence>
<protein>
    <submittedName>
        <fullName evidence="10">Potassium transporter TrkA</fullName>
    </submittedName>
</protein>
<feature type="domain" description="CASTOR/POLLUX/SYM8 ion channel conserved" evidence="9">
    <location>
        <begin position="268"/>
        <end position="356"/>
    </location>
</feature>
<dbReference type="Proteomes" id="UP001589627">
    <property type="component" value="Unassembled WGS sequence"/>
</dbReference>
<evidence type="ECO:0000313" key="10">
    <source>
        <dbReference type="EMBL" id="MFB9837840.1"/>
    </source>
</evidence>
<evidence type="ECO:0000313" key="11">
    <source>
        <dbReference type="Proteomes" id="UP001589627"/>
    </source>
</evidence>
<keyword evidence="3 8" id="KW-0812">Transmembrane</keyword>
<evidence type="ECO:0000256" key="3">
    <source>
        <dbReference type="ARBA" id="ARBA00022692"/>
    </source>
</evidence>
<dbReference type="InterPro" id="IPR044849">
    <property type="entry name" value="CASTOR/POLLUX/SYM8-like"/>
</dbReference>
<evidence type="ECO:0000256" key="6">
    <source>
        <dbReference type="ARBA" id="ARBA00023136"/>
    </source>
</evidence>
<evidence type="ECO:0000256" key="8">
    <source>
        <dbReference type="SAM" id="Phobius"/>
    </source>
</evidence>
<dbReference type="PANTHER" id="PTHR31563">
    <property type="entry name" value="ION CHANNEL POLLUX-RELATED"/>
    <property type="match status" value="1"/>
</dbReference>
<reference evidence="10 11" key="1">
    <citation type="submission" date="2024-09" db="EMBL/GenBank/DDBJ databases">
        <authorList>
            <person name="Sun Q."/>
            <person name="Mori K."/>
        </authorList>
    </citation>
    <scope>NUCLEOTIDE SEQUENCE [LARGE SCALE GENOMIC DNA]</scope>
    <source>
        <strain evidence="10 11">TBRC 0563</strain>
    </source>
</reference>
<sequence length="621" mass="67374">MRWRDRAQYAFDNTMSKGTPALIGWLGLASAVLIMVIASLTVMFAPHDADQDGHWPGMLWRTLMRAIDPGTVGGDTGGHTYLAFMLAVTIGGIFIVSALIGVLTTGLDAKIAELRKGHSTIIERDHTVLLGWSDQIFTVISELVKADKSRRRSCVAILADRDIIDMEEAIRRRIGDTGGTRVVCRRGNPLHRADLEMVSPSTARSIMVIAPPVDDPDTHVIKVLLSLGAREWGSHRPPVAAAVTDSANLPAARLAGGPTTQVVDADDIGVRLVVQSHRQAGLSTVCTDLLDFSGNALHLRAEPSLVGRTYGEALDAYELGVPLGLRRADRAVVMNPAADTVIEHDDEIIVLAEDDLLIRLTDGPPPIVTEAVSTTEPEPAKPARTLLLGWNHRAPEVIGLLDAFAQPGSVLDVVALHHDPRERLAAPQNLEMGFARCEPTDRAALEALDVGSYQHVIVLSDDACEPQHADARTLVTLLHLRDMDEGVEDPYSIVSEINDEGNRELAQVTKVDDFVVSARLISLLLTQLTQNHHLRDVFADLLDPSGSEIYLKPATEYLRPGVPANFATVIDAARKRGQTALGYRRHESFHQAPGYGVVLNPDRAAPLTLSADDRVIVLAEH</sequence>
<name>A0ABV5YRZ6_9ACTN</name>
<dbReference type="SUPFAM" id="SSF51735">
    <property type="entry name" value="NAD(P)-binding Rossmann-fold domains"/>
    <property type="match status" value="1"/>
</dbReference>
<dbReference type="RefSeq" id="WP_378210763.1">
    <property type="nucleotide sequence ID" value="NZ_JBHLZP010000430.1"/>
</dbReference>
<dbReference type="InterPro" id="IPR036291">
    <property type="entry name" value="NAD(P)-bd_dom_sf"/>
</dbReference>
<evidence type="ECO:0000256" key="7">
    <source>
        <dbReference type="ARBA" id="ARBA00023303"/>
    </source>
</evidence>
<proteinExistence type="predicted"/>
<keyword evidence="7" id="KW-0407">Ion channel</keyword>
<evidence type="ECO:0000256" key="5">
    <source>
        <dbReference type="ARBA" id="ARBA00023065"/>
    </source>
</evidence>
<dbReference type="Pfam" id="PF06241">
    <property type="entry name" value="Castor_Poll_mid"/>
    <property type="match status" value="1"/>
</dbReference>
<keyword evidence="5" id="KW-0406">Ion transport</keyword>
<evidence type="ECO:0000256" key="2">
    <source>
        <dbReference type="ARBA" id="ARBA00022448"/>
    </source>
</evidence>
<dbReference type="Gene3D" id="3.40.50.720">
    <property type="entry name" value="NAD(P)-binding Rossmann-like Domain"/>
    <property type="match status" value="2"/>
</dbReference>
<comment type="caution">
    <text evidence="10">The sequence shown here is derived from an EMBL/GenBank/DDBJ whole genome shotgun (WGS) entry which is preliminary data.</text>
</comment>
<organism evidence="10 11">
    <name type="scientific">Actinoallomurus acaciae</name>
    <dbReference type="NCBI Taxonomy" id="502577"/>
    <lineage>
        <taxon>Bacteria</taxon>
        <taxon>Bacillati</taxon>
        <taxon>Actinomycetota</taxon>
        <taxon>Actinomycetes</taxon>
        <taxon>Streptosporangiales</taxon>
        <taxon>Thermomonosporaceae</taxon>
        <taxon>Actinoallomurus</taxon>
    </lineage>
</organism>
<comment type="subcellular location">
    <subcellularLocation>
        <location evidence="1">Endomembrane system</location>
        <topology evidence="1">Multi-pass membrane protein</topology>
    </subcellularLocation>
</comment>
<dbReference type="InterPro" id="IPR010420">
    <property type="entry name" value="CASTOR/POLLUX/SYM8_dom"/>
</dbReference>
<gene>
    <name evidence="10" type="ORF">ACFFNX_37330</name>
</gene>
<feature type="transmembrane region" description="Helical" evidence="8">
    <location>
        <begin position="21"/>
        <end position="45"/>
    </location>
</feature>
<evidence type="ECO:0000256" key="4">
    <source>
        <dbReference type="ARBA" id="ARBA00022989"/>
    </source>
</evidence>
<dbReference type="EMBL" id="JBHLZP010000430">
    <property type="protein sequence ID" value="MFB9837840.1"/>
    <property type="molecule type" value="Genomic_DNA"/>
</dbReference>
<dbReference type="PANTHER" id="PTHR31563:SF10">
    <property type="entry name" value="ION CHANNEL POLLUX-RELATED"/>
    <property type="match status" value="1"/>
</dbReference>
<feature type="transmembrane region" description="Helical" evidence="8">
    <location>
        <begin position="81"/>
        <end position="107"/>
    </location>
</feature>
<keyword evidence="6 8" id="KW-0472">Membrane</keyword>
<accession>A0ABV5YRZ6</accession>
<keyword evidence="4 8" id="KW-1133">Transmembrane helix</keyword>
<keyword evidence="11" id="KW-1185">Reference proteome</keyword>